<evidence type="ECO:0000256" key="4">
    <source>
        <dbReference type="ARBA" id="ARBA00023027"/>
    </source>
</evidence>
<accession>A0ABY3SJZ4</accession>
<comment type="catalytic activity">
    <reaction evidence="5">
        <text>N,N-dimethyl-1,4-phenylenediamine + anthranilate + 2 NAD(+) = 2-(4-dimethylaminophenyl)diazenylbenzoate + 2 NADH + 2 H(+)</text>
        <dbReference type="Rhea" id="RHEA:55872"/>
        <dbReference type="ChEBI" id="CHEBI:15378"/>
        <dbReference type="ChEBI" id="CHEBI:15783"/>
        <dbReference type="ChEBI" id="CHEBI:16567"/>
        <dbReference type="ChEBI" id="CHEBI:57540"/>
        <dbReference type="ChEBI" id="CHEBI:57945"/>
        <dbReference type="ChEBI" id="CHEBI:71579"/>
        <dbReference type="EC" id="1.7.1.17"/>
    </reaction>
    <physiologicalReaction direction="right-to-left" evidence="5">
        <dbReference type="Rhea" id="RHEA:55874"/>
    </physiologicalReaction>
</comment>
<feature type="domain" description="Flavodoxin-like fold" evidence="7">
    <location>
        <begin position="2"/>
        <end position="202"/>
    </location>
</feature>
<dbReference type="RefSeq" id="WP_235119901.1">
    <property type="nucleotide sequence ID" value="NZ_CP090978.1"/>
</dbReference>
<name>A0ABY3SJZ4_9BACL</name>
<protein>
    <recommendedName>
        <fullName evidence="6">FMN dependent NADH:quinone oxidoreductase</fullName>
        <ecNumber evidence="6">1.6.5.-</ecNumber>
    </recommendedName>
    <alternativeName>
        <fullName evidence="6">Azo-dye reductase</fullName>
    </alternativeName>
    <alternativeName>
        <fullName evidence="6">FMN-dependent NADH-azo compound oxidoreductase</fullName>
    </alternativeName>
    <alternativeName>
        <fullName evidence="6">FMN-dependent NADH-azoreductase</fullName>
        <ecNumber evidence="6">1.7.1.17</ecNumber>
    </alternativeName>
</protein>
<comment type="cofactor">
    <cofactor evidence="6">
        <name>FMN</name>
        <dbReference type="ChEBI" id="CHEBI:58210"/>
    </cofactor>
    <text evidence="6">Binds 1 FMN per subunit.</text>
</comment>
<dbReference type="PANTHER" id="PTHR43741">
    <property type="entry name" value="FMN-DEPENDENT NADH-AZOREDUCTASE 1"/>
    <property type="match status" value="1"/>
</dbReference>
<keyword evidence="1 6" id="KW-0285">Flavoprotein</keyword>
<dbReference type="PANTHER" id="PTHR43741:SF7">
    <property type="entry name" value="FMN-DEPENDENT NADH:QUINONE OXIDOREDUCTASE"/>
    <property type="match status" value="1"/>
</dbReference>
<feature type="binding site" evidence="6">
    <location>
        <begin position="17"/>
        <end position="19"/>
    </location>
    <ligand>
        <name>FMN</name>
        <dbReference type="ChEBI" id="CHEBI:58210"/>
    </ligand>
</feature>
<comment type="catalytic activity">
    <reaction evidence="6">
        <text>2 a quinone + NADH + H(+) = 2 a 1,4-benzosemiquinone + NAD(+)</text>
        <dbReference type="Rhea" id="RHEA:65952"/>
        <dbReference type="ChEBI" id="CHEBI:15378"/>
        <dbReference type="ChEBI" id="CHEBI:57540"/>
        <dbReference type="ChEBI" id="CHEBI:57945"/>
        <dbReference type="ChEBI" id="CHEBI:132124"/>
        <dbReference type="ChEBI" id="CHEBI:134225"/>
    </reaction>
</comment>
<evidence type="ECO:0000256" key="2">
    <source>
        <dbReference type="ARBA" id="ARBA00022643"/>
    </source>
</evidence>
<dbReference type="InterPro" id="IPR050104">
    <property type="entry name" value="FMN-dep_NADH:Q_OxRdtase_AzoR1"/>
</dbReference>
<evidence type="ECO:0000256" key="1">
    <source>
        <dbReference type="ARBA" id="ARBA00022630"/>
    </source>
</evidence>
<comment type="caution">
    <text evidence="6">Lacks conserved residue(s) required for the propagation of feature annotation.</text>
</comment>
<dbReference type="EC" id="1.7.1.17" evidence="6"/>
<comment type="subunit">
    <text evidence="6">Homodimer.</text>
</comment>
<comment type="function">
    <text evidence="6">Quinone reductase that provides resistance to thiol-specific stress caused by electrophilic quinones.</text>
</comment>
<keyword evidence="2 6" id="KW-0288">FMN</keyword>
<dbReference type="EMBL" id="CP090978">
    <property type="protein sequence ID" value="UJF33531.1"/>
    <property type="molecule type" value="Genomic_DNA"/>
</dbReference>
<proteinExistence type="inferred from homology"/>
<dbReference type="HAMAP" id="MF_01216">
    <property type="entry name" value="Azoreductase_type1"/>
    <property type="match status" value="1"/>
</dbReference>
<keyword evidence="9" id="KW-1185">Reference proteome</keyword>
<evidence type="ECO:0000313" key="8">
    <source>
        <dbReference type="EMBL" id="UJF33531.1"/>
    </source>
</evidence>
<evidence type="ECO:0000256" key="3">
    <source>
        <dbReference type="ARBA" id="ARBA00023002"/>
    </source>
</evidence>
<organism evidence="8 9">
    <name type="scientific">Paenibacillus hexagrammi</name>
    <dbReference type="NCBI Taxonomy" id="2908839"/>
    <lineage>
        <taxon>Bacteria</taxon>
        <taxon>Bacillati</taxon>
        <taxon>Bacillota</taxon>
        <taxon>Bacilli</taxon>
        <taxon>Bacillales</taxon>
        <taxon>Paenibacillaceae</taxon>
        <taxon>Paenibacillus</taxon>
    </lineage>
</organism>
<dbReference type="InterPro" id="IPR029039">
    <property type="entry name" value="Flavoprotein-like_sf"/>
</dbReference>
<reference evidence="8 9" key="1">
    <citation type="journal article" date="2024" name="Int. J. Syst. Evol. Microbiol.">
        <title>Paenibacillus hexagrammi sp. nov., a novel bacterium isolated from the gut content of Hexagrammos agrammus.</title>
        <authorList>
            <person name="Jung H.K."/>
            <person name="Kim D.G."/>
            <person name="Zin H."/>
            <person name="Park J."/>
            <person name="Jung H."/>
            <person name="Kim Y.O."/>
            <person name="Kong H.J."/>
            <person name="Kim J.W."/>
            <person name="Kim Y.S."/>
        </authorList>
    </citation>
    <scope>NUCLEOTIDE SEQUENCE [LARGE SCALE GENOMIC DNA]</scope>
    <source>
        <strain evidence="8 9">YPD9-1</strain>
    </source>
</reference>
<feature type="binding site" evidence="6">
    <location>
        <begin position="102"/>
        <end position="105"/>
    </location>
    <ligand>
        <name>FMN</name>
        <dbReference type="ChEBI" id="CHEBI:58210"/>
    </ligand>
</feature>
<dbReference type="SUPFAM" id="SSF52218">
    <property type="entry name" value="Flavoproteins"/>
    <property type="match status" value="1"/>
</dbReference>
<keyword evidence="3 6" id="KW-0560">Oxidoreductase</keyword>
<comment type="similarity">
    <text evidence="6">Belongs to the azoreductase type 1 family.</text>
</comment>
<dbReference type="Proteomes" id="UP001649230">
    <property type="component" value="Chromosome"/>
</dbReference>
<gene>
    <name evidence="6" type="primary">azoR</name>
    <name evidence="8" type="ORF">L0M14_29215</name>
</gene>
<evidence type="ECO:0000256" key="5">
    <source>
        <dbReference type="ARBA" id="ARBA00048542"/>
    </source>
</evidence>
<comment type="function">
    <text evidence="6">Also exhibits azoreductase activity. Catalyzes the reductive cleavage of the azo bond in aromatic azo compounds to the corresponding amines.</text>
</comment>
<dbReference type="InterPro" id="IPR003680">
    <property type="entry name" value="Flavodoxin_fold"/>
</dbReference>
<dbReference type="Gene3D" id="3.40.50.360">
    <property type="match status" value="1"/>
</dbReference>
<dbReference type="Pfam" id="PF02525">
    <property type="entry name" value="Flavodoxin_2"/>
    <property type="match status" value="1"/>
</dbReference>
<dbReference type="EC" id="1.6.5.-" evidence="6"/>
<keyword evidence="4 6" id="KW-0520">NAD</keyword>
<sequence length="213" mass="22872">MSKVLYITANPANEETSFSLSVGRAFLNTYKSLNPSDEIVELDLYNMSIPLIDADILAGWGALRSGTAFEALSEVQQQKVAALDALTNQFVEADSYIFVTPMWNLGLPPLMKAYIDTVIVAGKTFKYTAEGPVGLMKGKKGVHINARGGIYSGDLASIEFGDSYLKTIMGFIGVEMVDSIVAEGMAYAPDKAQEIKEAAISLSENAAKALALK</sequence>
<dbReference type="InterPro" id="IPR023048">
    <property type="entry name" value="NADH:quinone_OxRdtase_FMN_depd"/>
</dbReference>
<evidence type="ECO:0000256" key="6">
    <source>
        <dbReference type="HAMAP-Rule" id="MF_01216"/>
    </source>
</evidence>
<evidence type="ECO:0000259" key="7">
    <source>
        <dbReference type="Pfam" id="PF02525"/>
    </source>
</evidence>
<evidence type="ECO:0000313" key="9">
    <source>
        <dbReference type="Proteomes" id="UP001649230"/>
    </source>
</evidence>